<gene>
    <name evidence="1" type="ORF">C7Y44_17340</name>
</gene>
<reference evidence="1 2" key="1">
    <citation type="submission" date="2018-03" db="EMBL/GenBank/DDBJ databases">
        <title>Aerobic endospore-forming bacteria genome sequencing and assembly.</title>
        <authorList>
            <person name="Cavalcante D.A."/>
            <person name="Driks A."/>
            <person name="Putonti C."/>
            <person name="De-Souza M.T."/>
        </authorList>
    </citation>
    <scope>NUCLEOTIDE SEQUENCE [LARGE SCALE GENOMIC DNA]</scope>
    <source>
        <strain evidence="1 2">SDF0028</strain>
    </source>
</reference>
<dbReference type="Proteomes" id="UP000316208">
    <property type="component" value="Unassembled WGS sequence"/>
</dbReference>
<comment type="caution">
    <text evidence="1">The sequence shown here is derived from an EMBL/GenBank/DDBJ whole genome shotgun (WGS) entry which is preliminary data.</text>
</comment>
<dbReference type="SUPFAM" id="SSF51735">
    <property type="entry name" value="NAD(P)-binding Rossmann-fold domains"/>
    <property type="match status" value="1"/>
</dbReference>
<organism evidence="1 2">
    <name type="scientific">Paenibacillus popilliae</name>
    <name type="common">Bacillus popilliae</name>
    <dbReference type="NCBI Taxonomy" id="78057"/>
    <lineage>
        <taxon>Bacteria</taxon>
        <taxon>Bacillati</taxon>
        <taxon>Bacillota</taxon>
        <taxon>Bacilli</taxon>
        <taxon>Bacillales</taxon>
        <taxon>Paenibacillaceae</taxon>
        <taxon>Paenibacillus</taxon>
    </lineage>
</organism>
<dbReference type="Gene3D" id="3.40.50.720">
    <property type="entry name" value="NAD(P)-binding Rossmann-like Domain"/>
    <property type="match status" value="1"/>
</dbReference>
<dbReference type="InterPro" id="IPR036291">
    <property type="entry name" value="NAD(P)-bd_dom_sf"/>
</dbReference>
<sequence length="126" mass="14006">MPPCTSCISNHGYHYRTHSRFTSFSNRQGNDAIKQFTHTYRVATMRNPHQSSRLMEAEAQGVKQRLNIQALDVTDSNSIAATAQYILDTYGSVRLLVHNAGFAIAGDKRLGQGAACFLNRTNMPDT</sequence>
<keyword evidence="2" id="KW-1185">Reference proteome</keyword>
<dbReference type="EMBL" id="SADY01000005">
    <property type="protein sequence ID" value="TQR43888.1"/>
    <property type="molecule type" value="Genomic_DNA"/>
</dbReference>
<proteinExistence type="predicted"/>
<accession>A0ABY3AN04</accession>
<evidence type="ECO:0000313" key="2">
    <source>
        <dbReference type="Proteomes" id="UP000316208"/>
    </source>
</evidence>
<protein>
    <submittedName>
        <fullName evidence="1">SDR family oxidoreductase</fullName>
    </submittedName>
</protein>
<name>A0ABY3AN04_PAEPP</name>
<evidence type="ECO:0000313" key="1">
    <source>
        <dbReference type="EMBL" id="TQR43888.1"/>
    </source>
</evidence>